<feature type="compositionally biased region" description="Low complexity" evidence="6">
    <location>
        <begin position="1"/>
        <end position="16"/>
    </location>
</feature>
<evidence type="ECO:0000256" key="6">
    <source>
        <dbReference type="SAM" id="MobiDB-lite"/>
    </source>
</evidence>
<dbReference type="Pfam" id="PF00355">
    <property type="entry name" value="Rieske"/>
    <property type="match status" value="1"/>
</dbReference>
<dbReference type="SUPFAM" id="SSF51905">
    <property type="entry name" value="FAD/NAD(P)-binding domain"/>
    <property type="match status" value="1"/>
</dbReference>
<protein>
    <submittedName>
        <fullName evidence="8">(2Fe-2S)-binding protein</fullName>
    </submittedName>
</protein>
<evidence type="ECO:0000259" key="7">
    <source>
        <dbReference type="PROSITE" id="PS51296"/>
    </source>
</evidence>
<dbReference type="GO" id="GO:0046872">
    <property type="term" value="F:metal ion binding"/>
    <property type="evidence" value="ECO:0007669"/>
    <property type="project" value="UniProtKB-KW"/>
</dbReference>
<evidence type="ECO:0000256" key="1">
    <source>
        <dbReference type="ARBA" id="ARBA00022714"/>
    </source>
</evidence>
<dbReference type="GO" id="GO:0051537">
    <property type="term" value="F:2 iron, 2 sulfur cluster binding"/>
    <property type="evidence" value="ECO:0007669"/>
    <property type="project" value="UniProtKB-KW"/>
</dbReference>
<dbReference type="InterPro" id="IPR038010">
    <property type="entry name" value="YhfW_C"/>
</dbReference>
<keyword evidence="2" id="KW-0479">Metal-binding</keyword>
<evidence type="ECO:0000313" key="9">
    <source>
        <dbReference type="Proteomes" id="UP000030403"/>
    </source>
</evidence>
<dbReference type="PANTHER" id="PTHR13847:SF274">
    <property type="entry name" value="RIESKE 2FE-2S IRON-SULFUR PROTEIN YHFW-RELATED"/>
    <property type="match status" value="1"/>
</dbReference>
<dbReference type="SUPFAM" id="SSF50022">
    <property type="entry name" value="ISP domain"/>
    <property type="match status" value="1"/>
</dbReference>
<keyword evidence="5" id="KW-1015">Disulfide bond</keyword>
<dbReference type="InterPro" id="IPR006076">
    <property type="entry name" value="FAD-dep_OxRdtase"/>
</dbReference>
<accession>A0A0A5FYT2</accession>
<dbReference type="STRING" id="1385511.GCA_000425225_03992"/>
<dbReference type="PANTHER" id="PTHR13847">
    <property type="entry name" value="SARCOSINE DEHYDROGENASE-RELATED"/>
    <property type="match status" value="1"/>
</dbReference>
<dbReference type="GO" id="GO:0004497">
    <property type="term" value="F:monooxygenase activity"/>
    <property type="evidence" value="ECO:0007669"/>
    <property type="project" value="UniProtKB-ARBA"/>
</dbReference>
<keyword evidence="9" id="KW-1185">Reference proteome</keyword>
<dbReference type="InterPro" id="IPR036188">
    <property type="entry name" value="FAD/NAD-bd_sf"/>
</dbReference>
<evidence type="ECO:0000256" key="4">
    <source>
        <dbReference type="ARBA" id="ARBA00023014"/>
    </source>
</evidence>
<keyword evidence="3" id="KW-0408">Iron</keyword>
<dbReference type="eggNOG" id="COG0723">
    <property type="taxonomic scope" value="Bacteria"/>
</dbReference>
<name>A0A0A5FYT2_9BACI</name>
<dbReference type="InterPro" id="IPR036922">
    <property type="entry name" value="Rieske_2Fe-2S_sf"/>
</dbReference>
<keyword evidence="1" id="KW-0001">2Fe-2S</keyword>
<dbReference type="Pfam" id="PF01266">
    <property type="entry name" value="DAO"/>
    <property type="match status" value="1"/>
</dbReference>
<dbReference type="EMBL" id="AVPF01000071">
    <property type="protein sequence ID" value="KGX83983.1"/>
    <property type="molecule type" value="Genomic_DNA"/>
</dbReference>
<feature type="domain" description="Rieske" evidence="7">
    <location>
        <begin position="426"/>
        <end position="511"/>
    </location>
</feature>
<feature type="region of interest" description="Disordered" evidence="6">
    <location>
        <begin position="1"/>
        <end position="24"/>
    </location>
</feature>
<dbReference type="GO" id="GO:0016020">
    <property type="term" value="C:membrane"/>
    <property type="evidence" value="ECO:0007669"/>
    <property type="project" value="InterPro"/>
</dbReference>
<dbReference type="Proteomes" id="UP000030403">
    <property type="component" value="Unassembled WGS sequence"/>
</dbReference>
<sequence length="511" mass="57064">MESNLNNNTNTSSSESYWMANTTPPSFPELNENVNTDVGIVGGGITGITTAYLLAKKGYNVAIIEADQIITGTTGHTTAKITAQHDLIYDEFINHLGEEEAKQYYQANEEALDFIKQKVKQSKIECEFKEEDAYIYATTNKKAQTIEKEAQAYETLGIDGQYVDQLPIDFSIQAGIVMKNQAQFHPIKYLTHLVKELQNMGVQIFENTTAVDIIEGNEPKIVTKYGFQVTCKHVVSSSHFPFYDGKGLYFSRMYAERSYIVGGELKGEFAGGMYLSADKPKRSIRTANMNGKELLLIGGESHKTGQGGSSLQHFQNLKDFGKENFGIDSYLYNWGAQDLITLDKVPYIGQLTSRHSNIFVATGYRKWGMTNGTTAALLISDLIQEKDNPYQDLFSPTRFYADPSIKTFLSQNANVAAEFVKGKLSGGSKRAEDLRKDEGDTITYQNNQKAGGYRDTNGQLHIIDRTCTHLGCEVEWNDGEKTWDCPCHGSRFSYDGEVYEGPADKPLKKLN</sequence>
<evidence type="ECO:0000313" key="8">
    <source>
        <dbReference type="EMBL" id="KGX83983.1"/>
    </source>
</evidence>
<dbReference type="PRINTS" id="PR00162">
    <property type="entry name" value="RIESKE"/>
</dbReference>
<reference evidence="8 9" key="1">
    <citation type="submission" date="2013-08" db="EMBL/GenBank/DDBJ databases">
        <authorList>
            <person name="Huang J."/>
            <person name="Wang G."/>
        </authorList>
    </citation>
    <scope>NUCLEOTIDE SEQUENCE [LARGE SCALE GENOMIC DNA]</scope>
    <source>
        <strain evidence="8 9">BH030004</strain>
    </source>
</reference>
<dbReference type="OrthoDB" id="9767869at2"/>
<dbReference type="GO" id="GO:0016705">
    <property type="term" value="F:oxidoreductase activity, acting on paired donors, with incorporation or reduction of molecular oxygen"/>
    <property type="evidence" value="ECO:0007669"/>
    <property type="project" value="UniProtKB-ARBA"/>
</dbReference>
<dbReference type="PROSITE" id="PS51296">
    <property type="entry name" value="RIESKE"/>
    <property type="match status" value="1"/>
</dbReference>
<organism evidence="8 9">
    <name type="scientific">Pontibacillus marinus BH030004 = DSM 16465</name>
    <dbReference type="NCBI Taxonomy" id="1385511"/>
    <lineage>
        <taxon>Bacteria</taxon>
        <taxon>Bacillati</taxon>
        <taxon>Bacillota</taxon>
        <taxon>Bacilli</taxon>
        <taxon>Bacillales</taxon>
        <taxon>Bacillaceae</taxon>
        <taxon>Pontibacillus</taxon>
    </lineage>
</organism>
<gene>
    <name evidence="8" type="ORF">N783_19555</name>
</gene>
<dbReference type="eggNOG" id="COG0665">
    <property type="taxonomic scope" value="Bacteria"/>
</dbReference>
<evidence type="ECO:0000256" key="5">
    <source>
        <dbReference type="ARBA" id="ARBA00023157"/>
    </source>
</evidence>
<proteinExistence type="predicted"/>
<dbReference type="Gene3D" id="3.50.50.60">
    <property type="entry name" value="FAD/NAD(P)-binding domain"/>
    <property type="match status" value="1"/>
</dbReference>
<keyword evidence="4" id="KW-0411">Iron-sulfur</keyword>
<dbReference type="FunFam" id="2.102.10.10:FF:000014">
    <property type="entry name" value="Oxidoreductase, FAD dependent"/>
    <property type="match status" value="1"/>
</dbReference>
<dbReference type="RefSeq" id="WP_154657383.1">
    <property type="nucleotide sequence ID" value="NZ_AULJ01000065.1"/>
</dbReference>
<dbReference type="InterPro" id="IPR005805">
    <property type="entry name" value="Rieske_Fe-S_prot_C"/>
</dbReference>
<dbReference type="AlphaFoldDB" id="A0A0A5FYT2"/>
<dbReference type="GO" id="GO:0005737">
    <property type="term" value="C:cytoplasm"/>
    <property type="evidence" value="ECO:0007669"/>
    <property type="project" value="TreeGrafter"/>
</dbReference>
<dbReference type="Gene3D" id="2.102.10.10">
    <property type="entry name" value="Rieske [2Fe-2S] iron-sulphur domain"/>
    <property type="match status" value="1"/>
</dbReference>
<evidence type="ECO:0000256" key="3">
    <source>
        <dbReference type="ARBA" id="ARBA00023004"/>
    </source>
</evidence>
<comment type="caution">
    <text evidence="8">The sequence shown here is derived from an EMBL/GenBank/DDBJ whole genome shotgun (WGS) entry which is preliminary data.</text>
</comment>
<dbReference type="Gene3D" id="3.30.9.10">
    <property type="entry name" value="D-Amino Acid Oxidase, subunit A, domain 2"/>
    <property type="match status" value="1"/>
</dbReference>
<evidence type="ECO:0000256" key="2">
    <source>
        <dbReference type="ARBA" id="ARBA00022723"/>
    </source>
</evidence>
<dbReference type="CDD" id="cd03477">
    <property type="entry name" value="Rieske_YhfW_C"/>
    <property type="match status" value="1"/>
</dbReference>
<dbReference type="InterPro" id="IPR017941">
    <property type="entry name" value="Rieske_2Fe-2S"/>
</dbReference>